<evidence type="ECO:0000313" key="3">
    <source>
        <dbReference type="Proteomes" id="UP001500620"/>
    </source>
</evidence>
<dbReference type="Pfam" id="PF13302">
    <property type="entry name" value="Acetyltransf_3"/>
    <property type="match status" value="1"/>
</dbReference>
<dbReference type="InterPro" id="IPR016181">
    <property type="entry name" value="Acyl_CoA_acyltransferase"/>
</dbReference>
<dbReference type="Proteomes" id="UP001500620">
    <property type="component" value="Unassembled WGS sequence"/>
</dbReference>
<dbReference type="EMBL" id="BAABAT010000002">
    <property type="protein sequence ID" value="GAA4244868.1"/>
    <property type="molecule type" value="Genomic_DNA"/>
</dbReference>
<dbReference type="InterPro" id="IPR000182">
    <property type="entry name" value="GNAT_dom"/>
</dbReference>
<sequence length="169" mass="18553">MVDQALEALMTEVALRPVDDSDLDALFEQMRDPESVRMAAFVARNPADRAAFDAHMAKIRTSPEVTIRAVTADGRLVGSVGSFVVDGDTEVTYWIDRHFWGRGIAGRALALLLESVRVRPVFGRAASDNVRSLRVLQRAGFAIVGTEIAFAKARNAEIEETILRLDEPA</sequence>
<evidence type="ECO:0000313" key="2">
    <source>
        <dbReference type="EMBL" id="GAA4244868.1"/>
    </source>
</evidence>
<protein>
    <submittedName>
        <fullName evidence="2">GNAT family N-acetyltransferase</fullName>
    </submittedName>
</protein>
<feature type="domain" description="N-acetyltransferase" evidence="1">
    <location>
        <begin position="13"/>
        <end position="168"/>
    </location>
</feature>
<reference evidence="3" key="1">
    <citation type="journal article" date="2019" name="Int. J. Syst. Evol. Microbiol.">
        <title>The Global Catalogue of Microorganisms (GCM) 10K type strain sequencing project: providing services to taxonomists for standard genome sequencing and annotation.</title>
        <authorList>
            <consortium name="The Broad Institute Genomics Platform"/>
            <consortium name="The Broad Institute Genome Sequencing Center for Infectious Disease"/>
            <person name="Wu L."/>
            <person name="Ma J."/>
        </authorList>
    </citation>
    <scope>NUCLEOTIDE SEQUENCE [LARGE SCALE GENOMIC DNA]</scope>
    <source>
        <strain evidence="3">JCM 17441</strain>
    </source>
</reference>
<keyword evidence="3" id="KW-1185">Reference proteome</keyword>
<name>A0ABP8CYW9_9ACTN</name>
<organism evidence="2 3">
    <name type="scientific">Dactylosporangium darangshiense</name>
    <dbReference type="NCBI Taxonomy" id="579108"/>
    <lineage>
        <taxon>Bacteria</taxon>
        <taxon>Bacillati</taxon>
        <taxon>Actinomycetota</taxon>
        <taxon>Actinomycetes</taxon>
        <taxon>Micromonosporales</taxon>
        <taxon>Micromonosporaceae</taxon>
        <taxon>Dactylosporangium</taxon>
    </lineage>
</organism>
<dbReference type="PROSITE" id="PS51186">
    <property type="entry name" value="GNAT"/>
    <property type="match status" value="1"/>
</dbReference>
<accession>A0ABP8CYW9</accession>
<dbReference type="PANTHER" id="PTHR43328:SF1">
    <property type="entry name" value="N-ACETYLTRANSFERASE DOMAIN-CONTAINING PROTEIN"/>
    <property type="match status" value="1"/>
</dbReference>
<dbReference type="SUPFAM" id="SSF55729">
    <property type="entry name" value="Acyl-CoA N-acyltransferases (Nat)"/>
    <property type="match status" value="1"/>
</dbReference>
<dbReference type="Gene3D" id="3.40.630.30">
    <property type="match status" value="1"/>
</dbReference>
<dbReference type="PANTHER" id="PTHR43328">
    <property type="entry name" value="ACETYLTRANSFERASE-RELATED"/>
    <property type="match status" value="1"/>
</dbReference>
<evidence type="ECO:0000259" key="1">
    <source>
        <dbReference type="PROSITE" id="PS51186"/>
    </source>
</evidence>
<comment type="caution">
    <text evidence="2">The sequence shown here is derived from an EMBL/GenBank/DDBJ whole genome shotgun (WGS) entry which is preliminary data.</text>
</comment>
<gene>
    <name evidence="2" type="ORF">GCM10022255_009600</name>
</gene>
<proteinExistence type="predicted"/>